<name>A0ABP1G0C7_9CHLO</name>
<dbReference type="SUPFAM" id="SSF50891">
    <property type="entry name" value="Cyclophilin-like"/>
    <property type="match status" value="1"/>
</dbReference>
<feature type="domain" description="PPIase cyclophilin-type" evidence="5">
    <location>
        <begin position="69"/>
        <end position="236"/>
    </location>
</feature>
<dbReference type="PRINTS" id="PR00153">
    <property type="entry name" value="CSAPPISMRASE"/>
</dbReference>
<dbReference type="PROSITE" id="PS50072">
    <property type="entry name" value="CSA_PPIASE_2"/>
    <property type="match status" value="1"/>
</dbReference>
<dbReference type="PROSITE" id="PS00170">
    <property type="entry name" value="CSA_PPIASE_1"/>
    <property type="match status" value="1"/>
</dbReference>
<keyword evidence="7" id="KW-1185">Reference proteome</keyword>
<evidence type="ECO:0000256" key="4">
    <source>
        <dbReference type="RuleBase" id="RU363019"/>
    </source>
</evidence>
<dbReference type="Proteomes" id="UP001497392">
    <property type="component" value="Unassembled WGS sequence"/>
</dbReference>
<dbReference type="Pfam" id="PF00160">
    <property type="entry name" value="Pro_isomerase"/>
    <property type="match status" value="1"/>
</dbReference>
<reference evidence="6 7" key="1">
    <citation type="submission" date="2024-06" db="EMBL/GenBank/DDBJ databases">
        <authorList>
            <person name="Kraege A."/>
            <person name="Thomma B."/>
        </authorList>
    </citation>
    <scope>NUCLEOTIDE SEQUENCE [LARGE SCALE GENOMIC DNA]</scope>
</reference>
<comment type="function">
    <text evidence="4">PPIases accelerate the folding of proteins. It catalyzes the cis-trans isomerization of proline imidic peptide bonds in oligopeptides.</text>
</comment>
<dbReference type="InterPro" id="IPR002130">
    <property type="entry name" value="Cyclophilin-type_PPIase_dom"/>
</dbReference>
<keyword evidence="2 4" id="KW-0697">Rotamase</keyword>
<accession>A0ABP1G0C7</accession>
<sequence>MRVFLDIDIGDREAYDREGAAHKVTADYLTSVGSQYGLPDRLEELDGEGRETLQEAFKADPSWSKKAAFTPIAPKNIRAGRLIVELYTEEAPKASENFRCLCTGEKGVGKASKKALHYKGTKFHRIVKGFVCQGGDIVRGDGSGGDSIYGRTFNDEKGALKLKHDGAGVLGMANSGKNTNSSQFFFTLGSAPKCDGKHVVLGKVVDGLHILTQIDEEAASEDGTPRVEVTIAECGQL</sequence>
<dbReference type="PANTHER" id="PTHR11071">
    <property type="entry name" value="PEPTIDYL-PROLYL CIS-TRANS ISOMERASE"/>
    <property type="match status" value="1"/>
</dbReference>
<dbReference type="InterPro" id="IPR029000">
    <property type="entry name" value="Cyclophilin-like_dom_sf"/>
</dbReference>
<comment type="catalytic activity">
    <reaction evidence="4">
        <text>[protein]-peptidylproline (omega=180) = [protein]-peptidylproline (omega=0)</text>
        <dbReference type="Rhea" id="RHEA:16237"/>
        <dbReference type="Rhea" id="RHEA-COMP:10747"/>
        <dbReference type="Rhea" id="RHEA-COMP:10748"/>
        <dbReference type="ChEBI" id="CHEBI:83833"/>
        <dbReference type="ChEBI" id="CHEBI:83834"/>
        <dbReference type="EC" id="5.2.1.8"/>
    </reaction>
</comment>
<evidence type="ECO:0000256" key="1">
    <source>
        <dbReference type="ARBA" id="ARBA00007365"/>
    </source>
</evidence>
<evidence type="ECO:0000313" key="7">
    <source>
        <dbReference type="Proteomes" id="UP001497392"/>
    </source>
</evidence>
<evidence type="ECO:0000259" key="5">
    <source>
        <dbReference type="PROSITE" id="PS50072"/>
    </source>
</evidence>
<proteinExistence type="inferred from homology"/>
<comment type="caution">
    <text evidence="6">The sequence shown here is derived from an EMBL/GenBank/DDBJ whole genome shotgun (WGS) entry which is preliminary data.</text>
</comment>
<comment type="similarity">
    <text evidence="1 4">Belongs to the cyclophilin-type PPIase family.</text>
</comment>
<evidence type="ECO:0000256" key="3">
    <source>
        <dbReference type="ARBA" id="ARBA00023235"/>
    </source>
</evidence>
<dbReference type="PANTHER" id="PTHR11071:SF561">
    <property type="entry name" value="PEPTIDYL-PROLYL CIS-TRANS ISOMERASE D-RELATED"/>
    <property type="match status" value="1"/>
</dbReference>
<evidence type="ECO:0000256" key="2">
    <source>
        <dbReference type="ARBA" id="ARBA00023110"/>
    </source>
</evidence>
<keyword evidence="3 4" id="KW-0413">Isomerase</keyword>
<organism evidence="6 7">
    <name type="scientific">Coccomyxa viridis</name>
    <dbReference type="NCBI Taxonomy" id="1274662"/>
    <lineage>
        <taxon>Eukaryota</taxon>
        <taxon>Viridiplantae</taxon>
        <taxon>Chlorophyta</taxon>
        <taxon>core chlorophytes</taxon>
        <taxon>Trebouxiophyceae</taxon>
        <taxon>Trebouxiophyceae incertae sedis</taxon>
        <taxon>Coccomyxaceae</taxon>
        <taxon>Coccomyxa</taxon>
    </lineage>
</organism>
<evidence type="ECO:0000313" key="6">
    <source>
        <dbReference type="EMBL" id="CAL5223217.1"/>
    </source>
</evidence>
<dbReference type="EMBL" id="CAXHTA020000008">
    <property type="protein sequence ID" value="CAL5223217.1"/>
    <property type="molecule type" value="Genomic_DNA"/>
</dbReference>
<dbReference type="EC" id="5.2.1.8" evidence="4"/>
<protein>
    <recommendedName>
        <fullName evidence="4">Peptidyl-prolyl cis-trans isomerase</fullName>
        <shortName evidence="4">PPIase</shortName>
        <ecNumber evidence="4">5.2.1.8</ecNumber>
    </recommendedName>
</protein>
<dbReference type="Gene3D" id="2.40.100.10">
    <property type="entry name" value="Cyclophilin-like"/>
    <property type="match status" value="1"/>
</dbReference>
<gene>
    <name evidence="6" type="primary">g5694</name>
    <name evidence="6" type="ORF">VP750_LOCUS4876</name>
</gene>
<dbReference type="InterPro" id="IPR020892">
    <property type="entry name" value="Cyclophilin-type_PPIase_CS"/>
</dbReference>